<protein>
    <submittedName>
        <fullName evidence="2">Glycosyltransferase</fullName>
    </submittedName>
</protein>
<evidence type="ECO:0000313" key="3">
    <source>
        <dbReference type="Proteomes" id="UP001611383"/>
    </source>
</evidence>
<dbReference type="Pfam" id="PF13439">
    <property type="entry name" value="Glyco_transf_4"/>
    <property type="match status" value="1"/>
</dbReference>
<keyword evidence="3" id="KW-1185">Reference proteome</keyword>
<organism evidence="2 3">
    <name type="scientific">Archangium minus</name>
    <dbReference type="NCBI Taxonomy" id="83450"/>
    <lineage>
        <taxon>Bacteria</taxon>
        <taxon>Pseudomonadati</taxon>
        <taxon>Myxococcota</taxon>
        <taxon>Myxococcia</taxon>
        <taxon>Myxococcales</taxon>
        <taxon>Cystobacterineae</taxon>
        <taxon>Archangiaceae</taxon>
        <taxon>Archangium</taxon>
    </lineage>
</organism>
<sequence>MRREEVRMAEEPLRLVQFTKSFHIGGTEVQVVELLRGLPSNYRVQVAVLQDAGPLMDSVSRLGFAPEVFPLNGSLARPNSARQVVRLAQWLRRERVEVVHAHDFYSTMLVVPAAKLAGTKVIVGRLDLAHWHGKARRALLQGLTRLADHVVANAEAIRRMLVREEGLPAERVSVIPNGLDLARFNMRMREGLKAPLPDTRGAPVVVHVANMNHPVKRQEDLLRALAMVRLKGHVLHAFLVGDGPRRLELERMAGSLGLTDTVHFLGHRSDVPAIYARADFGVLCSTAEGMSNAVMEGMAAGLPMVVTSVGGNPELVADGERGLVVPPLRPEAMCEAFRKLLADRELGRRMGSEARAFVERELSLERMVRRHDALYRRVARGG</sequence>
<accession>A0ABY9WZM8</accession>
<name>A0ABY9WZM8_9BACT</name>
<evidence type="ECO:0000313" key="2">
    <source>
        <dbReference type="EMBL" id="WNG48612.1"/>
    </source>
</evidence>
<evidence type="ECO:0000259" key="1">
    <source>
        <dbReference type="Pfam" id="PF13439"/>
    </source>
</evidence>
<dbReference type="InterPro" id="IPR028098">
    <property type="entry name" value="Glyco_trans_4-like_N"/>
</dbReference>
<reference evidence="2 3" key="1">
    <citation type="submission" date="2019-08" db="EMBL/GenBank/DDBJ databases">
        <title>Archangium and Cystobacter genomes.</title>
        <authorList>
            <person name="Chen I.-C.K."/>
            <person name="Wielgoss S."/>
        </authorList>
    </citation>
    <scope>NUCLEOTIDE SEQUENCE [LARGE SCALE GENOMIC DNA]</scope>
    <source>
        <strain evidence="2 3">Cbm 6</strain>
    </source>
</reference>
<dbReference type="Pfam" id="PF13692">
    <property type="entry name" value="Glyco_trans_1_4"/>
    <property type="match status" value="1"/>
</dbReference>
<dbReference type="Proteomes" id="UP001611383">
    <property type="component" value="Chromosome"/>
</dbReference>
<dbReference type="Gene3D" id="3.40.50.2000">
    <property type="entry name" value="Glycogen Phosphorylase B"/>
    <property type="match status" value="2"/>
</dbReference>
<gene>
    <name evidence="2" type="ORF">F0U60_34245</name>
</gene>
<dbReference type="RefSeq" id="WP_395806256.1">
    <property type="nucleotide sequence ID" value="NZ_CP043494.1"/>
</dbReference>
<dbReference type="PANTHER" id="PTHR12526">
    <property type="entry name" value="GLYCOSYLTRANSFERASE"/>
    <property type="match status" value="1"/>
</dbReference>
<dbReference type="PANTHER" id="PTHR12526:SF635">
    <property type="entry name" value="GLYCOSYL TRANSFERASE GROUP 1"/>
    <property type="match status" value="1"/>
</dbReference>
<dbReference type="SUPFAM" id="SSF53756">
    <property type="entry name" value="UDP-Glycosyltransferase/glycogen phosphorylase"/>
    <property type="match status" value="1"/>
</dbReference>
<dbReference type="EMBL" id="CP043494">
    <property type="protein sequence ID" value="WNG48612.1"/>
    <property type="molecule type" value="Genomic_DNA"/>
</dbReference>
<feature type="domain" description="Glycosyltransferase subfamily 4-like N-terminal" evidence="1">
    <location>
        <begin position="24"/>
        <end position="183"/>
    </location>
</feature>
<proteinExistence type="predicted"/>